<feature type="compositionally biased region" description="Low complexity" evidence="1">
    <location>
        <begin position="222"/>
        <end position="234"/>
    </location>
</feature>
<dbReference type="AlphaFoldDB" id="A0A150FV57"/>
<accession>A0A150FV57</accession>
<feature type="compositionally biased region" description="Low complexity" evidence="1">
    <location>
        <begin position="249"/>
        <end position="259"/>
    </location>
</feature>
<dbReference type="Proteomes" id="UP000075714">
    <property type="component" value="Unassembled WGS sequence"/>
</dbReference>
<feature type="region of interest" description="Disordered" evidence="1">
    <location>
        <begin position="187"/>
        <end position="206"/>
    </location>
</feature>
<organism evidence="2 3">
    <name type="scientific">Gonium pectorale</name>
    <name type="common">Green alga</name>
    <dbReference type="NCBI Taxonomy" id="33097"/>
    <lineage>
        <taxon>Eukaryota</taxon>
        <taxon>Viridiplantae</taxon>
        <taxon>Chlorophyta</taxon>
        <taxon>core chlorophytes</taxon>
        <taxon>Chlorophyceae</taxon>
        <taxon>CS clade</taxon>
        <taxon>Chlamydomonadales</taxon>
        <taxon>Volvocaceae</taxon>
        <taxon>Gonium</taxon>
    </lineage>
</organism>
<keyword evidence="3" id="KW-1185">Reference proteome</keyword>
<comment type="caution">
    <text evidence="2">The sequence shown here is derived from an EMBL/GenBank/DDBJ whole genome shotgun (WGS) entry which is preliminary data.</text>
</comment>
<protein>
    <submittedName>
        <fullName evidence="2">Uncharacterized protein</fullName>
    </submittedName>
</protein>
<evidence type="ECO:0000313" key="3">
    <source>
        <dbReference type="Proteomes" id="UP000075714"/>
    </source>
</evidence>
<proteinExistence type="predicted"/>
<evidence type="ECO:0000313" key="2">
    <source>
        <dbReference type="EMBL" id="KXZ41503.1"/>
    </source>
</evidence>
<feature type="region of interest" description="Disordered" evidence="1">
    <location>
        <begin position="222"/>
        <end position="272"/>
    </location>
</feature>
<feature type="compositionally biased region" description="Basic and acidic residues" evidence="1">
    <location>
        <begin position="192"/>
        <end position="204"/>
    </location>
</feature>
<name>A0A150FV57_GONPE</name>
<dbReference type="EMBL" id="LSYV01000423">
    <property type="protein sequence ID" value="KXZ41503.1"/>
    <property type="molecule type" value="Genomic_DNA"/>
</dbReference>
<gene>
    <name evidence="2" type="ORF">GPECTOR_426g291</name>
</gene>
<sequence>MTVTQPSPVVDDDTAFLKLTATAMGTEAPTVLNRALEGIRAADRYHRYRMGARRAVGAVGPGDDIAKYSREYGIDLGRGAIIMLREEKGKPVIRLVHVIHFAVPHITPEELRGEAPLPNITHMDWYDTDRPPAIMRSLAARSLGPLPDDLVDSLLPKPLSAGGDALALATHAFSAWLGGLPVGEVVAPQRPDTPEQRPDFRRSASESPLTVLRTLWRSMSSLGSGRSSLAGSLRVRGEESGGEEGSVQGGVEVSSLSADAGGGGSRRSTASISGGVDAGAGEAAAARLAAAWAEFERRVAAREPTYNNELEREWFERYLLNERGYGSMTKRHDAIEFNAAGEDITILLDGH</sequence>
<reference evidence="3" key="1">
    <citation type="journal article" date="2016" name="Nat. Commun.">
        <title>The Gonium pectorale genome demonstrates co-option of cell cycle regulation during the evolution of multicellularity.</title>
        <authorList>
            <person name="Hanschen E.R."/>
            <person name="Marriage T.N."/>
            <person name="Ferris P.J."/>
            <person name="Hamaji T."/>
            <person name="Toyoda A."/>
            <person name="Fujiyama A."/>
            <person name="Neme R."/>
            <person name="Noguchi H."/>
            <person name="Minakuchi Y."/>
            <person name="Suzuki M."/>
            <person name="Kawai-Toyooka H."/>
            <person name="Smith D.R."/>
            <person name="Sparks H."/>
            <person name="Anderson J."/>
            <person name="Bakaric R."/>
            <person name="Luria V."/>
            <person name="Karger A."/>
            <person name="Kirschner M.W."/>
            <person name="Durand P.M."/>
            <person name="Michod R.E."/>
            <person name="Nozaki H."/>
            <person name="Olson B.J."/>
        </authorList>
    </citation>
    <scope>NUCLEOTIDE SEQUENCE [LARGE SCALE GENOMIC DNA]</scope>
    <source>
        <strain evidence="3">NIES-2863</strain>
    </source>
</reference>
<evidence type="ECO:0000256" key="1">
    <source>
        <dbReference type="SAM" id="MobiDB-lite"/>
    </source>
</evidence>